<feature type="compositionally biased region" description="Basic and acidic residues" evidence="1">
    <location>
        <begin position="279"/>
        <end position="293"/>
    </location>
</feature>
<dbReference type="PANTHER" id="PTHR33824">
    <property type="entry name" value="POLYKETIDE CYCLASE/DEHYDRASE AND LIPID TRANSPORT SUPERFAMILY PROTEIN"/>
    <property type="match status" value="1"/>
</dbReference>
<dbReference type="InterPro" id="IPR023393">
    <property type="entry name" value="START-like_dom_sf"/>
</dbReference>
<dbReference type="CDD" id="cd07817">
    <property type="entry name" value="SRPBCC_8"/>
    <property type="match status" value="1"/>
</dbReference>
<feature type="compositionally biased region" description="Acidic residues" evidence="1">
    <location>
        <begin position="71"/>
        <end position="83"/>
    </location>
</feature>
<dbReference type="SUPFAM" id="SSF55961">
    <property type="entry name" value="Bet v1-like"/>
    <property type="match status" value="1"/>
</dbReference>
<feature type="compositionally biased region" description="Acidic residues" evidence="1">
    <location>
        <begin position="351"/>
        <end position="407"/>
    </location>
</feature>
<feature type="domain" description="Coenzyme Q-binding protein COQ10 START" evidence="2">
    <location>
        <begin position="130"/>
        <end position="250"/>
    </location>
</feature>
<evidence type="ECO:0000259" key="2">
    <source>
        <dbReference type="Pfam" id="PF03364"/>
    </source>
</evidence>
<evidence type="ECO:0000313" key="4">
    <source>
        <dbReference type="Proteomes" id="UP001296706"/>
    </source>
</evidence>
<comment type="caution">
    <text evidence="3">The sequence shown here is derived from an EMBL/GenBank/DDBJ whole genome shotgun (WGS) entry which is preliminary data.</text>
</comment>
<dbReference type="InterPro" id="IPR047137">
    <property type="entry name" value="ORF3"/>
</dbReference>
<reference evidence="3 4" key="1">
    <citation type="submission" date="2020-04" db="EMBL/GenBank/DDBJ databases">
        <authorList>
            <person name="Klaysubun C."/>
            <person name="Duangmal K."/>
            <person name="Lipun K."/>
        </authorList>
    </citation>
    <scope>NUCLEOTIDE SEQUENCE [LARGE SCALE GENOMIC DNA]</scope>
    <source>
        <strain evidence="3 4">JCM 11839</strain>
    </source>
</reference>
<keyword evidence="4" id="KW-1185">Reference proteome</keyword>
<evidence type="ECO:0000256" key="1">
    <source>
        <dbReference type="SAM" id="MobiDB-lite"/>
    </source>
</evidence>
<protein>
    <submittedName>
        <fullName evidence="3">SRPBCC family protein</fullName>
    </submittedName>
</protein>
<dbReference type="Pfam" id="PF03364">
    <property type="entry name" value="Polyketide_cyc"/>
    <property type="match status" value="1"/>
</dbReference>
<dbReference type="PANTHER" id="PTHR33824:SF7">
    <property type="entry name" value="POLYKETIDE CYCLASE_DEHYDRASE AND LIPID TRANSPORT SUPERFAMILY PROTEIN"/>
    <property type="match status" value="1"/>
</dbReference>
<dbReference type="InterPro" id="IPR005031">
    <property type="entry name" value="COQ10_START"/>
</dbReference>
<dbReference type="Gene3D" id="3.30.530.20">
    <property type="match status" value="1"/>
</dbReference>
<organism evidence="3 4">
    <name type="scientific">Pseudonocardia xinjiangensis</name>
    <dbReference type="NCBI Taxonomy" id="75289"/>
    <lineage>
        <taxon>Bacteria</taxon>
        <taxon>Bacillati</taxon>
        <taxon>Actinomycetota</taxon>
        <taxon>Actinomycetes</taxon>
        <taxon>Pseudonocardiales</taxon>
        <taxon>Pseudonocardiaceae</taxon>
        <taxon>Pseudonocardia</taxon>
    </lineage>
</organism>
<dbReference type="Proteomes" id="UP001296706">
    <property type="component" value="Unassembled WGS sequence"/>
</dbReference>
<dbReference type="RefSeq" id="WP_169399617.1">
    <property type="nucleotide sequence ID" value="NZ_BAAAJH010000026.1"/>
</dbReference>
<feature type="region of interest" description="Disordered" evidence="1">
    <location>
        <begin position="40"/>
        <end position="91"/>
    </location>
</feature>
<dbReference type="EMBL" id="JAAXKY010000157">
    <property type="protein sequence ID" value="NMH81581.1"/>
    <property type="molecule type" value="Genomic_DNA"/>
</dbReference>
<accession>A0ABX1RQW1</accession>
<feature type="region of interest" description="Disordered" evidence="1">
    <location>
        <begin position="279"/>
        <end position="425"/>
    </location>
</feature>
<evidence type="ECO:0000313" key="3">
    <source>
        <dbReference type="EMBL" id="NMH81581.1"/>
    </source>
</evidence>
<proteinExistence type="predicted"/>
<feature type="compositionally biased region" description="Acidic residues" evidence="1">
    <location>
        <begin position="325"/>
        <end position="342"/>
    </location>
</feature>
<sequence>MAETTDKPSLSDALPTDALKDAGQRLLGLLVQRAAEAATDRVSGLSERLTGVAESGGQGLRTALGGKERSESDEDDDGEEGDDGESRPGFLKRGFTALKDKMKNAFGGGGGGSGGQKKLKVTVISESQDVGLPLRTTYDLWTQFADFPTFMKKVESVEQASDEKMNWKAQVFLSHRTWEATVVEQVPDSHIVWRSKGPKGHVDGGVSFTALGPNLTHIALILEYYPQGLFERTGNLWRAQGRRARLEFQHFRRHAMSNVLIHQEDVEGWRGEIHDSEVTKTHEEAIEEEQRAQEEEDQAAEDTAGAEGADEETEGDEDTGREAAEDQSEEGDEDVEDAEDADGGAVNGQAYEEDDEAYDEDDEYADTGDEDQGDEDQADEADEAEDEYVDEEPEEVAEADEDSDDDERAEKARRPVAASRSRRGR</sequence>
<feature type="compositionally biased region" description="Acidic residues" evidence="1">
    <location>
        <begin position="308"/>
        <end position="317"/>
    </location>
</feature>
<gene>
    <name evidence="3" type="ORF">HF577_31375</name>
</gene>
<name>A0ABX1RQW1_9PSEU</name>